<feature type="compositionally biased region" description="Basic and acidic residues" evidence="1">
    <location>
        <begin position="20"/>
        <end position="33"/>
    </location>
</feature>
<feature type="region of interest" description="Disordered" evidence="1">
    <location>
        <begin position="1"/>
        <end position="49"/>
    </location>
</feature>
<protein>
    <submittedName>
        <fullName evidence="2">Uncharacterized protein</fullName>
    </submittedName>
</protein>
<accession>A0A9W9M0Q9</accession>
<evidence type="ECO:0000313" key="3">
    <source>
        <dbReference type="Proteomes" id="UP001150879"/>
    </source>
</evidence>
<dbReference type="AlphaFoldDB" id="A0A9W9M0Q9"/>
<proteinExistence type="predicted"/>
<dbReference type="Proteomes" id="UP001150879">
    <property type="component" value="Unassembled WGS sequence"/>
</dbReference>
<name>A0A9W9M0Q9_9EURO</name>
<evidence type="ECO:0000256" key="1">
    <source>
        <dbReference type="SAM" id="MobiDB-lite"/>
    </source>
</evidence>
<reference evidence="2" key="1">
    <citation type="submission" date="2022-11" db="EMBL/GenBank/DDBJ databases">
        <authorList>
            <person name="Petersen C."/>
        </authorList>
    </citation>
    <scope>NUCLEOTIDE SEQUENCE</scope>
    <source>
        <strain evidence="2">IBT 16849</strain>
    </source>
</reference>
<keyword evidence="3" id="KW-1185">Reference proteome</keyword>
<sequence>MAVAPNSGPNPPGMDAQNEAGRRTEPDLSDRSAHRSPSGTVTCVDPSIPNLQTQWKDMLEQRHMESLQATSLSPN</sequence>
<organism evidence="2 3">
    <name type="scientific">Penicillium cf. griseofulvum</name>
    <dbReference type="NCBI Taxonomy" id="2972120"/>
    <lineage>
        <taxon>Eukaryota</taxon>
        <taxon>Fungi</taxon>
        <taxon>Dikarya</taxon>
        <taxon>Ascomycota</taxon>
        <taxon>Pezizomycotina</taxon>
        <taxon>Eurotiomycetes</taxon>
        <taxon>Eurotiomycetidae</taxon>
        <taxon>Eurotiales</taxon>
        <taxon>Aspergillaceae</taxon>
        <taxon>Penicillium</taxon>
    </lineage>
</organism>
<dbReference type="EMBL" id="JAPQKP010000006">
    <property type="protein sequence ID" value="KAJ5184825.1"/>
    <property type="molecule type" value="Genomic_DNA"/>
</dbReference>
<evidence type="ECO:0000313" key="2">
    <source>
        <dbReference type="EMBL" id="KAJ5184825.1"/>
    </source>
</evidence>
<reference evidence="2" key="2">
    <citation type="journal article" date="2023" name="IMA Fungus">
        <title>Comparative genomic study of the Penicillium genus elucidates a diverse pangenome and 15 lateral gene transfer events.</title>
        <authorList>
            <person name="Petersen C."/>
            <person name="Sorensen T."/>
            <person name="Nielsen M.R."/>
            <person name="Sondergaard T.E."/>
            <person name="Sorensen J.L."/>
            <person name="Fitzpatrick D.A."/>
            <person name="Frisvad J.C."/>
            <person name="Nielsen K.L."/>
        </authorList>
    </citation>
    <scope>NUCLEOTIDE SEQUENCE</scope>
    <source>
        <strain evidence="2">IBT 16849</strain>
    </source>
</reference>
<comment type="caution">
    <text evidence="2">The sequence shown here is derived from an EMBL/GenBank/DDBJ whole genome shotgun (WGS) entry which is preliminary data.</text>
</comment>
<gene>
    <name evidence="2" type="ORF">N7472_009665</name>
</gene>